<dbReference type="PROSITE" id="PS51332">
    <property type="entry name" value="B12_BINDING"/>
    <property type="match status" value="1"/>
</dbReference>
<dbReference type="PANTHER" id="PTHR43409">
    <property type="entry name" value="ANAEROBIC MAGNESIUM-PROTOPORPHYRIN IX MONOMETHYL ESTER CYCLASE-RELATED"/>
    <property type="match status" value="1"/>
</dbReference>
<evidence type="ECO:0000313" key="12">
    <source>
        <dbReference type="Proteomes" id="UP000442990"/>
    </source>
</evidence>
<dbReference type="InterPro" id="IPR058240">
    <property type="entry name" value="rSAM_sf"/>
</dbReference>
<keyword evidence="7" id="KW-0408">Iron</keyword>
<feature type="domain" description="B12-binding" evidence="9">
    <location>
        <begin position="13"/>
        <end position="147"/>
    </location>
</feature>
<keyword evidence="2" id="KW-0004">4Fe-4S</keyword>
<protein>
    <submittedName>
        <fullName evidence="11">B12-binding domain-containing radical SAM protein</fullName>
    </submittedName>
</protein>
<dbReference type="Pfam" id="PF04055">
    <property type="entry name" value="Radical_SAM"/>
    <property type="match status" value="1"/>
</dbReference>
<dbReference type="Gene3D" id="3.80.30.20">
    <property type="entry name" value="tm_1862 like domain"/>
    <property type="match status" value="1"/>
</dbReference>
<keyword evidence="6" id="KW-0479">Metal-binding</keyword>
<sequence length="553" mass="61173">MGAAMGKTVLVRPPVDVLHKFSKPVECLGIAYCAGALRHHGIDVTMLDGMLYDWSEEETVRRILDERPEVVGFTVILNHFPEQTARVCRMLREAGYGGHIVIGGHAVSFIPRRVLEANPAVDAVVSGEGEGPIVGYAQAVRNGDDPRLVPGVYARWEGDIRWKPAPRNHNLDTLAPPARDLTREIIDLDGLVCVSTSRGCYARCTFCSIPRFYGLERDRPLANGGWLARSVAHTVAEIADLHERFGLIELLVVDDEFFGGTEAGHERAFMIGQELEGLNLPVGFAMSCRAENVDERVLTALARGGLKHVFVGLETGDDETLRLYGKGQSVRQNLEAVRVIKSLGLSFQPGFMMFNHRTTLPELRANFEFLRSIDELKPVTVNSAVDPHFGTPLNRVIEHDGALRDHGATLSSEYLDPRTATAKRVAELTAARFAPFQEVIAGLQSSVTYEWRRTVPGRSPEVARSIDRFETLCNEAFIRVVEQTVEELSSADTPTAEEAVADANRRLDEVQSRMALAKALLLTSVAKMEGSARYFTQNDIIAMSRERRQEVTV</sequence>
<keyword evidence="8" id="KW-0411">Iron-sulfur</keyword>
<evidence type="ECO:0000256" key="2">
    <source>
        <dbReference type="ARBA" id="ARBA00022485"/>
    </source>
</evidence>
<evidence type="ECO:0000313" key="11">
    <source>
        <dbReference type="EMBL" id="KAB1978641.1"/>
    </source>
</evidence>
<evidence type="ECO:0000256" key="3">
    <source>
        <dbReference type="ARBA" id="ARBA00022603"/>
    </source>
</evidence>
<evidence type="ECO:0000256" key="1">
    <source>
        <dbReference type="ARBA" id="ARBA00001966"/>
    </source>
</evidence>
<dbReference type="SUPFAM" id="SSF52242">
    <property type="entry name" value="Cobalamin (vitamin B12)-binding domain"/>
    <property type="match status" value="1"/>
</dbReference>
<dbReference type="PANTHER" id="PTHR43409:SF7">
    <property type="entry name" value="BLL1977 PROTEIN"/>
    <property type="match status" value="1"/>
</dbReference>
<dbReference type="PROSITE" id="PS51918">
    <property type="entry name" value="RADICAL_SAM"/>
    <property type="match status" value="1"/>
</dbReference>
<dbReference type="SFLD" id="SFLDS00029">
    <property type="entry name" value="Radical_SAM"/>
    <property type="match status" value="1"/>
</dbReference>
<dbReference type="EMBL" id="WBKG01000050">
    <property type="protein sequence ID" value="KAB1978641.1"/>
    <property type="molecule type" value="Genomic_DNA"/>
</dbReference>
<evidence type="ECO:0000256" key="4">
    <source>
        <dbReference type="ARBA" id="ARBA00022679"/>
    </source>
</evidence>
<evidence type="ECO:0000256" key="8">
    <source>
        <dbReference type="ARBA" id="ARBA00023014"/>
    </source>
</evidence>
<dbReference type="PROSITE" id="PS01278">
    <property type="entry name" value="MTTASE_RADICAL"/>
    <property type="match status" value="1"/>
</dbReference>
<dbReference type="InterPro" id="IPR006158">
    <property type="entry name" value="Cobalamin-bd"/>
</dbReference>
<dbReference type="InterPro" id="IPR036724">
    <property type="entry name" value="Cobalamin-bd_sf"/>
</dbReference>
<organism evidence="11 12">
    <name type="scientific">Streptomyces triticiradicis</name>
    <dbReference type="NCBI Taxonomy" id="2651189"/>
    <lineage>
        <taxon>Bacteria</taxon>
        <taxon>Bacillati</taxon>
        <taxon>Actinomycetota</taxon>
        <taxon>Actinomycetes</taxon>
        <taxon>Kitasatosporales</taxon>
        <taxon>Streptomycetaceae</taxon>
        <taxon>Streptomyces</taxon>
    </lineage>
</organism>
<dbReference type="SFLD" id="SFLDG01082">
    <property type="entry name" value="B12-binding_domain_containing"/>
    <property type="match status" value="1"/>
</dbReference>
<dbReference type="CDD" id="cd02068">
    <property type="entry name" value="radical_SAM_B12_BD"/>
    <property type="match status" value="1"/>
</dbReference>
<dbReference type="GO" id="GO:0046872">
    <property type="term" value="F:metal ion binding"/>
    <property type="evidence" value="ECO:0007669"/>
    <property type="project" value="UniProtKB-KW"/>
</dbReference>
<evidence type="ECO:0000256" key="5">
    <source>
        <dbReference type="ARBA" id="ARBA00022691"/>
    </source>
</evidence>
<evidence type="ECO:0000259" key="9">
    <source>
        <dbReference type="PROSITE" id="PS51332"/>
    </source>
</evidence>
<gene>
    <name evidence="11" type="ORF">F8144_38940</name>
</gene>
<dbReference type="GO" id="GO:0031419">
    <property type="term" value="F:cobalamin binding"/>
    <property type="evidence" value="ECO:0007669"/>
    <property type="project" value="InterPro"/>
</dbReference>
<dbReference type="InterPro" id="IPR023404">
    <property type="entry name" value="rSAM_horseshoe"/>
</dbReference>
<comment type="cofactor">
    <cofactor evidence="1">
        <name>[4Fe-4S] cluster</name>
        <dbReference type="ChEBI" id="CHEBI:49883"/>
    </cofactor>
</comment>
<accession>A0A7J5D3R9</accession>
<comment type="caution">
    <text evidence="11">The sequence shown here is derived from an EMBL/GenBank/DDBJ whole genome shotgun (WGS) entry which is preliminary data.</text>
</comment>
<keyword evidence="5" id="KW-0949">S-adenosyl-L-methionine</keyword>
<dbReference type="InterPro" id="IPR007197">
    <property type="entry name" value="rSAM"/>
</dbReference>
<reference evidence="11 12" key="1">
    <citation type="submission" date="2019-09" db="EMBL/GenBank/DDBJ databases">
        <title>Isolation and identification of active actinomycetes.</title>
        <authorList>
            <person name="Yu Z."/>
            <person name="Han C."/>
            <person name="Yu B."/>
        </authorList>
    </citation>
    <scope>NUCLEOTIDE SEQUENCE [LARGE SCALE GENOMIC DNA]</scope>
    <source>
        <strain evidence="11 12">NEAU-H2</strain>
    </source>
</reference>
<dbReference type="InterPro" id="IPR020612">
    <property type="entry name" value="Methylthiotransferase_CS"/>
</dbReference>
<dbReference type="SMART" id="SM00729">
    <property type="entry name" value="Elp3"/>
    <property type="match status" value="1"/>
</dbReference>
<evidence type="ECO:0000256" key="6">
    <source>
        <dbReference type="ARBA" id="ARBA00022723"/>
    </source>
</evidence>
<dbReference type="SUPFAM" id="SSF102114">
    <property type="entry name" value="Radical SAM enzymes"/>
    <property type="match status" value="1"/>
</dbReference>
<dbReference type="InterPro" id="IPR006638">
    <property type="entry name" value="Elp3/MiaA/NifB-like_rSAM"/>
</dbReference>
<dbReference type="GO" id="GO:0051539">
    <property type="term" value="F:4 iron, 4 sulfur cluster binding"/>
    <property type="evidence" value="ECO:0007669"/>
    <property type="project" value="UniProtKB-KW"/>
</dbReference>
<dbReference type="Gene3D" id="3.40.50.280">
    <property type="entry name" value="Cobalamin-binding domain"/>
    <property type="match status" value="1"/>
</dbReference>
<name>A0A7J5D3R9_9ACTN</name>
<evidence type="ECO:0000259" key="10">
    <source>
        <dbReference type="PROSITE" id="PS51918"/>
    </source>
</evidence>
<keyword evidence="12" id="KW-1185">Reference proteome</keyword>
<dbReference type="GO" id="GO:0003824">
    <property type="term" value="F:catalytic activity"/>
    <property type="evidence" value="ECO:0007669"/>
    <property type="project" value="InterPro"/>
</dbReference>
<dbReference type="InterPro" id="IPR051198">
    <property type="entry name" value="BchE-like"/>
</dbReference>
<keyword evidence="4" id="KW-0808">Transferase</keyword>
<feature type="domain" description="Radical SAM core" evidence="10">
    <location>
        <begin position="186"/>
        <end position="418"/>
    </location>
</feature>
<dbReference type="CDD" id="cd01335">
    <property type="entry name" value="Radical_SAM"/>
    <property type="match status" value="1"/>
</dbReference>
<dbReference type="Pfam" id="PF02310">
    <property type="entry name" value="B12-binding"/>
    <property type="match status" value="1"/>
</dbReference>
<keyword evidence="3" id="KW-0489">Methyltransferase</keyword>
<dbReference type="SFLD" id="SFLDG01123">
    <property type="entry name" value="methyltransferase_(Class_B)"/>
    <property type="match status" value="1"/>
</dbReference>
<dbReference type="InterPro" id="IPR034466">
    <property type="entry name" value="Methyltransferase_Class_B"/>
</dbReference>
<dbReference type="AlphaFoldDB" id="A0A7J5D3R9"/>
<dbReference type="Proteomes" id="UP000442990">
    <property type="component" value="Unassembled WGS sequence"/>
</dbReference>
<proteinExistence type="predicted"/>
<evidence type="ECO:0000256" key="7">
    <source>
        <dbReference type="ARBA" id="ARBA00023004"/>
    </source>
</evidence>